<evidence type="ECO:0000313" key="1">
    <source>
        <dbReference type="EMBL" id="GAA4393435.1"/>
    </source>
</evidence>
<dbReference type="EMBL" id="BAABHA010000015">
    <property type="protein sequence ID" value="GAA4393435.1"/>
    <property type="molecule type" value="Genomic_DNA"/>
</dbReference>
<accession>A0ABP8JN35</accession>
<evidence type="ECO:0000313" key="2">
    <source>
        <dbReference type="Proteomes" id="UP001500454"/>
    </source>
</evidence>
<dbReference type="Proteomes" id="UP001500454">
    <property type="component" value="Unassembled WGS sequence"/>
</dbReference>
<reference evidence="2" key="1">
    <citation type="journal article" date="2019" name="Int. J. Syst. Evol. Microbiol.">
        <title>The Global Catalogue of Microorganisms (GCM) 10K type strain sequencing project: providing services to taxonomists for standard genome sequencing and annotation.</title>
        <authorList>
            <consortium name="The Broad Institute Genomics Platform"/>
            <consortium name="The Broad Institute Genome Sequencing Center for Infectious Disease"/>
            <person name="Wu L."/>
            <person name="Ma J."/>
        </authorList>
    </citation>
    <scope>NUCLEOTIDE SEQUENCE [LARGE SCALE GENOMIC DNA]</scope>
    <source>
        <strain evidence="2">JCM 17924</strain>
    </source>
</reference>
<name>A0ABP8JN35_9BACT</name>
<protein>
    <submittedName>
        <fullName evidence="1">Uncharacterized protein</fullName>
    </submittedName>
</protein>
<dbReference type="RefSeq" id="WP_345227969.1">
    <property type="nucleotide sequence ID" value="NZ_BAABHA010000015.1"/>
</dbReference>
<keyword evidence="2" id="KW-1185">Reference proteome</keyword>
<proteinExistence type="predicted"/>
<gene>
    <name evidence="1" type="ORF">GCM10023186_45000</name>
</gene>
<sequence length="65" mass="7019">MIPRTIYTAVLDYQLRPDTLTDYLRRSATPAERAAYNAATAPGQPKAGYPRTVQALKSLAAALPA</sequence>
<comment type="caution">
    <text evidence="1">The sequence shown here is derived from an EMBL/GenBank/DDBJ whole genome shotgun (WGS) entry which is preliminary data.</text>
</comment>
<organism evidence="1 2">
    <name type="scientific">Hymenobacter koreensis</name>
    <dbReference type="NCBI Taxonomy" id="1084523"/>
    <lineage>
        <taxon>Bacteria</taxon>
        <taxon>Pseudomonadati</taxon>
        <taxon>Bacteroidota</taxon>
        <taxon>Cytophagia</taxon>
        <taxon>Cytophagales</taxon>
        <taxon>Hymenobacteraceae</taxon>
        <taxon>Hymenobacter</taxon>
    </lineage>
</organism>